<dbReference type="AlphaFoldDB" id="A0A4Q9KB55"/>
<dbReference type="OrthoDB" id="5056482at2"/>
<dbReference type="EMBL" id="SDMQ01000017">
    <property type="protein sequence ID" value="TBT82769.1"/>
    <property type="molecule type" value="Genomic_DNA"/>
</dbReference>
<dbReference type="Proteomes" id="UP000292373">
    <property type="component" value="Unassembled WGS sequence"/>
</dbReference>
<reference evidence="1 2" key="1">
    <citation type="submission" date="2019-01" db="EMBL/GenBank/DDBJ databases">
        <title>Lactibacter flavus gen. nov., sp. nov., a novel bacterium of the family Propionibacteriaceae isolated from raw milk and dairy products.</title>
        <authorList>
            <person name="Huptas C."/>
            <person name="Wenning M."/>
            <person name="Breitenwieser F."/>
            <person name="Doll E."/>
            <person name="Von Neubeck M."/>
            <person name="Busse H.-J."/>
            <person name="Scherer S."/>
        </authorList>
    </citation>
    <scope>NUCLEOTIDE SEQUENCE [LARGE SCALE GENOMIC DNA]</scope>
    <source>
        <strain evidence="1 2">KCTC 33808</strain>
    </source>
</reference>
<organism evidence="1 2">
    <name type="scientific">Propioniciclava sinopodophylli</name>
    <dbReference type="NCBI Taxonomy" id="1837344"/>
    <lineage>
        <taxon>Bacteria</taxon>
        <taxon>Bacillati</taxon>
        <taxon>Actinomycetota</taxon>
        <taxon>Actinomycetes</taxon>
        <taxon>Propionibacteriales</taxon>
        <taxon>Propionibacteriaceae</taxon>
        <taxon>Propioniciclava</taxon>
    </lineage>
</organism>
<comment type="caution">
    <text evidence="1">The sequence shown here is derived from an EMBL/GenBank/DDBJ whole genome shotgun (WGS) entry which is preliminary data.</text>
</comment>
<name>A0A4Q9KB55_9ACTN</name>
<gene>
    <name evidence="1" type="ORF">ET989_13220</name>
</gene>
<dbReference type="RefSeq" id="WP_131169768.1">
    <property type="nucleotide sequence ID" value="NZ_SDMQ01000017.1"/>
</dbReference>
<protein>
    <submittedName>
        <fullName evidence="1">Uncharacterized protein</fullName>
    </submittedName>
</protein>
<accession>A0A4Q9KB55</accession>
<evidence type="ECO:0000313" key="1">
    <source>
        <dbReference type="EMBL" id="TBT82769.1"/>
    </source>
</evidence>
<evidence type="ECO:0000313" key="2">
    <source>
        <dbReference type="Proteomes" id="UP000292373"/>
    </source>
</evidence>
<keyword evidence="2" id="KW-1185">Reference proteome</keyword>
<sequence>MTSPSSKARRATHAAKVAARSAQRWGTIKCYVERFERPGGVPDICLREKRTRRRVRILSGEPLHQYVPPLSNLLQDCHAHGGGLIEPRSRHEHVAIVAPIFRQNAQEISVWFDDEFSVTVHIITTGATSPPVSVWCYIEEYPSESGGLGVRLRQKSTGRKVEMYGKSQNHLATFLASPTFTGAREHMPNLYEKDGYHDYVLVSGGTAVDSYDLLLFKDGPELTYLLGPTPDTAYRDAFRVLKEESPADAHHRTARSHFERGHYREAVLSARLAVEMACGEGGPGVKRRLAGAPRDVAMAGKALFEKRNTAVHEGGTRVEQPDAREAIDAMRVILDYLAPHRPTVTVGAALPRKPLGGGV</sequence>
<proteinExistence type="predicted"/>